<dbReference type="Proteomes" id="UP000294802">
    <property type="component" value="Unassembled WGS sequence"/>
</dbReference>
<gene>
    <name evidence="2" type="ORF">ERX29_08170</name>
</gene>
<keyword evidence="3" id="KW-1185">Reference proteome</keyword>
<evidence type="ECO:0000313" key="2">
    <source>
        <dbReference type="EMBL" id="TDM07708.1"/>
    </source>
</evidence>
<accession>A0A4R6BTE3</accession>
<feature type="domain" description="SnoaL-like" evidence="1">
    <location>
        <begin position="7"/>
        <end position="103"/>
    </location>
</feature>
<evidence type="ECO:0000313" key="3">
    <source>
        <dbReference type="Proteomes" id="UP000294802"/>
    </source>
</evidence>
<dbReference type="OrthoDB" id="2417912at2"/>
<dbReference type="EMBL" id="SCWB01000013">
    <property type="protein sequence ID" value="TDM07708.1"/>
    <property type="molecule type" value="Genomic_DNA"/>
</dbReference>
<proteinExistence type="predicted"/>
<dbReference type="RefSeq" id="WP_133444223.1">
    <property type="nucleotide sequence ID" value="NZ_SCWB01000013.1"/>
</dbReference>
<dbReference type="Gene3D" id="3.10.450.50">
    <property type="match status" value="1"/>
</dbReference>
<dbReference type="SUPFAM" id="SSF54427">
    <property type="entry name" value="NTF2-like"/>
    <property type="match status" value="1"/>
</dbReference>
<sequence>MTYLHLMMAVQNQNTDELLKLFHEDVELTLVDHDDTSSLGGFEEIRDRIAATFALDCTWDFDVINRVERGKDEIVFIKASREQKSTEQKYVAIWIVTCEKGKIENFIKRFHIEVISLQN</sequence>
<dbReference type="InterPro" id="IPR032710">
    <property type="entry name" value="NTF2-like_dom_sf"/>
</dbReference>
<evidence type="ECO:0000259" key="1">
    <source>
        <dbReference type="Pfam" id="PF12680"/>
    </source>
</evidence>
<comment type="caution">
    <text evidence="2">The sequence shown here is derived from an EMBL/GenBank/DDBJ whole genome shotgun (WGS) entry which is preliminary data.</text>
</comment>
<dbReference type="Pfam" id="PF12680">
    <property type="entry name" value="SnoaL_2"/>
    <property type="match status" value="1"/>
</dbReference>
<protein>
    <submittedName>
        <fullName evidence="2">Nuclear transport factor 2 family protein</fullName>
    </submittedName>
</protein>
<organism evidence="2 3">
    <name type="scientific">Macrococcus lamae</name>
    <dbReference type="NCBI Taxonomy" id="198484"/>
    <lineage>
        <taxon>Bacteria</taxon>
        <taxon>Bacillati</taxon>
        <taxon>Bacillota</taxon>
        <taxon>Bacilli</taxon>
        <taxon>Bacillales</taxon>
        <taxon>Staphylococcaceae</taxon>
        <taxon>Macrococcus</taxon>
    </lineage>
</organism>
<reference evidence="2 3" key="1">
    <citation type="submission" date="2019-01" db="EMBL/GenBank/DDBJ databases">
        <title>Draft genome sequences of the type strains of six Macrococcus species.</title>
        <authorList>
            <person name="Mazhar S."/>
            <person name="Altermann E."/>
            <person name="Hill C."/>
            <person name="Mcauliffe O."/>
        </authorList>
    </citation>
    <scope>NUCLEOTIDE SEQUENCE [LARGE SCALE GENOMIC DNA]</scope>
    <source>
        <strain evidence="2 3">CCM4815</strain>
    </source>
</reference>
<dbReference type="InterPro" id="IPR037401">
    <property type="entry name" value="SnoaL-like"/>
</dbReference>
<dbReference type="AlphaFoldDB" id="A0A4R6BTE3"/>
<name>A0A4R6BTE3_9STAP</name>